<dbReference type="OrthoDB" id="9807210at2"/>
<dbReference type="Gene3D" id="3.20.20.140">
    <property type="entry name" value="Metal-dependent hydrolases"/>
    <property type="match status" value="2"/>
</dbReference>
<evidence type="ECO:0000313" key="4">
    <source>
        <dbReference type="Proteomes" id="UP000239735"/>
    </source>
</evidence>
<protein>
    <submittedName>
        <fullName evidence="3">Amidohydrolase</fullName>
    </submittedName>
</protein>
<dbReference type="SUPFAM" id="SSF51556">
    <property type="entry name" value="Metallo-dependent hydrolases"/>
    <property type="match status" value="1"/>
</dbReference>
<feature type="domain" description="Amidohydrolase-related" evidence="2">
    <location>
        <begin position="200"/>
        <end position="354"/>
    </location>
</feature>
<keyword evidence="1 3" id="KW-0378">Hydrolase</keyword>
<name>A0A2N9LX12_9BACT</name>
<dbReference type="PANTHER" id="PTHR43794:SF11">
    <property type="entry name" value="AMIDOHYDROLASE-RELATED DOMAIN-CONTAINING PROTEIN"/>
    <property type="match status" value="1"/>
</dbReference>
<dbReference type="InterPro" id="IPR006680">
    <property type="entry name" value="Amidohydro-rel"/>
</dbReference>
<dbReference type="GO" id="GO:0016810">
    <property type="term" value="F:hydrolase activity, acting on carbon-nitrogen (but not peptide) bonds"/>
    <property type="evidence" value="ECO:0007669"/>
    <property type="project" value="InterPro"/>
</dbReference>
<evidence type="ECO:0000259" key="2">
    <source>
        <dbReference type="Pfam" id="PF01979"/>
    </source>
</evidence>
<dbReference type="Proteomes" id="UP000239735">
    <property type="component" value="Unassembled WGS sequence"/>
</dbReference>
<dbReference type="SUPFAM" id="SSF51338">
    <property type="entry name" value="Composite domain of metallo-dependent hydrolases"/>
    <property type="match status" value="1"/>
</dbReference>
<sequence>MKAPQSSSGADRDEAFVIRGSRCAMGPDETRDCTIQIGGGRITAIDAGSHSRPNRSYDVDVDLSGFMLLPGLINAHDHLEFGLYPRLGDPPYRNYVEWGDDIHSKVLPAIAMQHKVPKNVRVWWGGLRNLLCGVTTVCHHNPLLPDLQRDDFPVRVVQKVGWGHSLALGGDLCAARAATPAGGPFIVHVCEGVDDLARAELRALDQLGLLDEFAVLVHGLALDPAGVALLRERHASMIVCPSSNYFLYRQLPDMRLLGEIERVALGNDSPLTAHGDLLDEIRFAVDVCNVSPQQAYRMVTSVPAAVLRLDDSAGSIKESGPADLIAVRDTGGFAADRLLTLSMEDVELVMIAGRVQLASDAILEKLPPSAMEGLEPLLIGTAARWLRAPVGELLRRAEEVLGKDQVCFGERTLRTASVEIAHVC</sequence>
<proteinExistence type="predicted"/>
<reference evidence="4" key="1">
    <citation type="submission" date="2018-02" db="EMBL/GenBank/DDBJ databases">
        <authorList>
            <person name="Hausmann B."/>
        </authorList>
    </citation>
    <scope>NUCLEOTIDE SEQUENCE [LARGE SCALE GENOMIC DNA]</scope>
    <source>
        <strain evidence="4">Peat soil MAG SbA5</strain>
    </source>
</reference>
<dbReference type="Gene3D" id="2.30.40.10">
    <property type="entry name" value="Urease, subunit C, domain 1"/>
    <property type="match status" value="1"/>
</dbReference>
<dbReference type="EMBL" id="OKRB01000120">
    <property type="protein sequence ID" value="SPE27770.1"/>
    <property type="molecule type" value="Genomic_DNA"/>
</dbReference>
<dbReference type="InterPro" id="IPR032466">
    <property type="entry name" value="Metal_Hydrolase"/>
</dbReference>
<organism evidence="3 4">
    <name type="scientific">Candidatus Sulfuritelmatomonas gaucii</name>
    <dbReference type="NCBI Taxonomy" id="2043161"/>
    <lineage>
        <taxon>Bacteria</taxon>
        <taxon>Pseudomonadati</taxon>
        <taxon>Acidobacteriota</taxon>
        <taxon>Terriglobia</taxon>
        <taxon>Terriglobales</taxon>
        <taxon>Acidobacteriaceae</taxon>
        <taxon>Candidatus Sulfuritelmatomonas</taxon>
    </lineage>
</organism>
<gene>
    <name evidence="3" type="ORF">SBA5_600012</name>
</gene>
<dbReference type="AlphaFoldDB" id="A0A2N9LX12"/>
<dbReference type="InterPro" id="IPR050287">
    <property type="entry name" value="MTA/SAH_deaminase"/>
</dbReference>
<evidence type="ECO:0000256" key="1">
    <source>
        <dbReference type="ARBA" id="ARBA00022801"/>
    </source>
</evidence>
<accession>A0A2N9LX12</accession>
<dbReference type="InterPro" id="IPR011059">
    <property type="entry name" value="Metal-dep_hydrolase_composite"/>
</dbReference>
<evidence type="ECO:0000313" key="3">
    <source>
        <dbReference type="EMBL" id="SPE27770.1"/>
    </source>
</evidence>
<dbReference type="PANTHER" id="PTHR43794">
    <property type="entry name" value="AMINOHYDROLASE SSNA-RELATED"/>
    <property type="match status" value="1"/>
</dbReference>
<dbReference type="Pfam" id="PF01979">
    <property type="entry name" value="Amidohydro_1"/>
    <property type="match status" value="1"/>
</dbReference>